<dbReference type="Pfam" id="PF00584">
    <property type="entry name" value="SecE"/>
    <property type="match status" value="1"/>
</dbReference>
<dbReference type="NCBIfam" id="TIGR00964">
    <property type="entry name" value="secE_bact"/>
    <property type="match status" value="1"/>
</dbReference>
<dbReference type="InterPro" id="IPR005807">
    <property type="entry name" value="SecE_bac"/>
</dbReference>
<evidence type="ECO:0000256" key="1">
    <source>
        <dbReference type="ARBA" id="ARBA00004370"/>
    </source>
</evidence>
<keyword evidence="6 9" id="KW-1133">Transmembrane helix</keyword>
<dbReference type="GO" id="GO:0006605">
    <property type="term" value="P:protein targeting"/>
    <property type="evidence" value="ECO:0007669"/>
    <property type="project" value="UniProtKB-UniRule"/>
</dbReference>
<comment type="function">
    <text evidence="9">Essential subunit of the Sec protein translocation channel SecYEG. Clamps together the 2 halves of SecY. May contact the channel plug during translocation.</text>
</comment>
<evidence type="ECO:0000313" key="12">
    <source>
        <dbReference type="Proteomes" id="UP000655208"/>
    </source>
</evidence>
<feature type="region of interest" description="Disordered" evidence="10">
    <location>
        <begin position="1"/>
        <end position="93"/>
    </location>
</feature>
<keyword evidence="4 9" id="KW-0812">Transmembrane</keyword>
<comment type="subcellular location">
    <subcellularLocation>
        <location evidence="9">Cell membrane</location>
        <topology evidence="9">Single-pass membrane protein</topology>
    </subcellularLocation>
    <subcellularLocation>
        <location evidence="1">Membrane</location>
    </subcellularLocation>
</comment>
<dbReference type="GO" id="GO:0065002">
    <property type="term" value="P:intracellular protein transmembrane transport"/>
    <property type="evidence" value="ECO:0007669"/>
    <property type="project" value="UniProtKB-UniRule"/>
</dbReference>
<evidence type="ECO:0000256" key="4">
    <source>
        <dbReference type="ARBA" id="ARBA00022692"/>
    </source>
</evidence>
<keyword evidence="8 9" id="KW-0472">Membrane</keyword>
<organism evidence="11 12">
    <name type="scientific">Nakamurella endophytica</name>
    <dbReference type="NCBI Taxonomy" id="1748367"/>
    <lineage>
        <taxon>Bacteria</taxon>
        <taxon>Bacillati</taxon>
        <taxon>Actinomycetota</taxon>
        <taxon>Actinomycetes</taxon>
        <taxon>Nakamurellales</taxon>
        <taxon>Nakamurellaceae</taxon>
        <taxon>Nakamurella</taxon>
    </lineage>
</organism>
<dbReference type="HAMAP" id="MF_00422">
    <property type="entry name" value="SecE"/>
    <property type="match status" value="1"/>
</dbReference>
<evidence type="ECO:0000313" key="11">
    <source>
        <dbReference type="EMBL" id="GGM03605.1"/>
    </source>
</evidence>
<dbReference type="Gene3D" id="1.20.5.1030">
    <property type="entry name" value="Preprotein translocase secy subunit"/>
    <property type="match status" value="1"/>
</dbReference>
<dbReference type="InterPro" id="IPR001901">
    <property type="entry name" value="Translocase_SecE/Sec61-g"/>
</dbReference>
<dbReference type="EMBL" id="BMNA01000004">
    <property type="protein sequence ID" value="GGM03605.1"/>
    <property type="molecule type" value="Genomic_DNA"/>
</dbReference>
<feature type="transmembrane region" description="Helical" evidence="9">
    <location>
        <begin position="169"/>
        <end position="202"/>
    </location>
</feature>
<evidence type="ECO:0000256" key="7">
    <source>
        <dbReference type="ARBA" id="ARBA00023010"/>
    </source>
</evidence>
<dbReference type="PANTHER" id="PTHR33910">
    <property type="entry name" value="PROTEIN TRANSLOCASE SUBUNIT SECE"/>
    <property type="match status" value="1"/>
</dbReference>
<evidence type="ECO:0000256" key="8">
    <source>
        <dbReference type="ARBA" id="ARBA00023136"/>
    </source>
</evidence>
<reference evidence="11" key="2">
    <citation type="submission" date="2020-09" db="EMBL/GenBank/DDBJ databases">
        <authorList>
            <person name="Sun Q."/>
            <person name="Zhou Y."/>
        </authorList>
    </citation>
    <scope>NUCLEOTIDE SEQUENCE</scope>
    <source>
        <strain evidence="11">CGMCC 4.7308</strain>
    </source>
</reference>
<comment type="similarity">
    <text evidence="9">Belongs to the SecE/SEC61-gamma family.</text>
</comment>
<protein>
    <recommendedName>
        <fullName evidence="9">Protein translocase subunit SecE</fullName>
    </recommendedName>
</protein>
<keyword evidence="7 9" id="KW-0811">Translocation</keyword>
<dbReference type="GO" id="GO:0043952">
    <property type="term" value="P:protein transport by the Sec complex"/>
    <property type="evidence" value="ECO:0007669"/>
    <property type="project" value="UniProtKB-UniRule"/>
</dbReference>
<keyword evidence="5 9" id="KW-0653">Protein transport</keyword>
<dbReference type="RefSeq" id="WP_229674336.1">
    <property type="nucleotide sequence ID" value="NZ_BMNA01000004.1"/>
</dbReference>
<comment type="subunit">
    <text evidence="9">Component of the Sec protein translocase complex. Heterotrimer consisting of SecY, SecE and SecG subunits. The heterotrimers can form oligomers, although 1 heterotrimer is thought to be able to translocate proteins. Interacts with the ribosome. Interacts with SecDF, and other proteins may be involved. Interacts with SecA.</text>
</comment>
<feature type="compositionally biased region" description="Basic and acidic residues" evidence="10">
    <location>
        <begin position="1"/>
        <end position="12"/>
    </location>
</feature>
<comment type="caution">
    <text evidence="11">The sequence shown here is derived from an EMBL/GenBank/DDBJ whole genome shotgun (WGS) entry which is preliminary data.</text>
</comment>
<dbReference type="GO" id="GO:0009306">
    <property type="term" value="P:protein secretion"/>
    <property type="evidence" value="ECO:0007669"/>
    <property type="project" value="UniProtKB-UniRule"/>
</dbReference>
<keyword evidence="12" id="KW-1185">Reference proteome</keyword>
<dbReference type="GO" id="GO:0005886">
    <property type="term" value="C:plasma membrane"/>
    <property type="evidence" value="ECO:0007669"/>
    <property type="project" value="UniProtKB-SubCell"/>
</dbReference>
<evidence type="ECO:0000256" key="9">
    <source>
        <dbReference type="HAMAP-Rule" id="MF_00422"/>
    </source>
</evidence>
<keyword evidence="2 9" id="KW-0813">Transport</keyword>
<sequence>MSDQSDGDREPGTDGGQPAASDDAVRGSARRAAGRRAPGHSGSNPIEPLDTVAPDGEPFLRKAALDDMDDAAAADAADATGTLDEEPVPDAGVPDREAAVVGAGAAGSARAAARRSVVRTGVTPGKTAATRAREVAVAPRGGLLARLRRFLLEVVAELRKVIWPSRNQMVTYTIVVIVFVVFMVALVAGLDVLFAQGVLAVFG</sequence>
<dbReference type="AlphaFoldDB" id="A0A917WHG2"/>
<evidence type="ECO:0000256" key="3">
    <source>
        <dbReference type="ARBA" id="ARBA00022475"/>
    </source>
</evidence>
<dbReference type="PANTHER" id="PTHR33910:SF1">
    <property type="entry name" value="PROTEIN TRANSLOCASE SUBUNIT SECE"/>
    <property type="match status" value="1"/>
</dbReference>
<dbReference type="InterPro" id="IPR038379">
    <property type="entry name" value="SecE_sf"/>
</dbReference>
<evidence type="ECO:0000256" key="6">
    <source>
        <dbReference type="ARBA" id="ARBA00022989"/>
    </source>
</evidence>
<evidence type="ECO:0000256" key="2">
    <source>
        <dbReference type="ARBA" id="ARBA00022448"/>
    </source>
</evidence>
<feature type="compositionally biased region" description="Basic residues" evidence="10">
    <location>
        <begin position="28"/>
        <end position="38"/>
    </location>
</feature>
<dbReference type="PROSITE" id="PS01067">
    <property type="entry name" value="SECE_SEC61G"/>
    <property type="match status" value="1"/>
</dbReference>
<proteinExistence type="inferred from homology"/>
<accession>A0A917WHG2</accession>
<keyword evidence="3 9" id="KW-1003">Cell membrane</keyword>
<reference evidence="11" key="1">
    <citation type="journal article" date="2014" name="Int. J. Syst. Evol. Microbiol.">
        <title>Complete genome sequence of Corynebacterium casei LMG S-19264T (=DSM 44701T), isolated from a smear-ripened cheese.</title>
        <authorList>
            <consortium name="US DOE Joint Genome Institute (JGI-PGF)"/>
            <person name="Walter F."/>
            <person name="Albersmeier A."/>
            <person name="Kalinowski J."/>
            <person name="Ruckert C."/>
        </authorList>
    </citation>
    <scope>NUCLEOTIDE SEQUENCE</scope>
    <source>
        <strain evidence="11">CGMCC 4.7308</strain>
    </source>
</reference>
<gene>
    <name evidence="9" type="primary">secE</name>
    <name evidence="11" type="ORF">GCM10011594_24740</name>
</gene>
<evidence type="ECO:0000256" key="5">
    <source>
        <dbReference type="ARBA" id="ARBA00022927"/>
    </source>
</evidence>
<dbReference type="Proteomes" id="UP000655208">
    <property type="component" value="Unassembled WGS sequence"/>
</dbReference>
<name>A0A917WHG2_9ACTN</name>
<dbReference type="GO" id="GO:0008320">
    <property type="term" value="F:protein transmembrane transporter activity"/>
    <property type="evidence" value="ECO:0007669"/>
    <property type="project" value="UniProtKB-UniRule"/>
</dbReference>
<evidence type="ECO:0000256" key="10">
    <source>
        <dbReference type="SAM" id="MobiDB-lite"/>
    </source>
</evidence>